<protein>
    <submittedName>
        <fullName evidence="9">DNA ligase (ATP)</fullName>
    </submittedName>
</protein>
<comment type="caution">
    <text evidence="9">The sequence shown here is derived from an EMBL/GenBank/DDBJ whole genome shotgun (WGS) entry which is preliminary data.</text>
</comment>
<dbReference type="Pfam" id="PF01068">
    <property type="entry name" value="DNA_ligase_A_M"/>
    <property type="match status" value="1"/>
</dbReference>
<dbReference type="GO" id="GO:0006310">
    <property type="term" value="P:DNA recombination"/>
    <property type="evidence" value="ECO:0007669"/>
    <property type="project" value="InterPro"/>
</dbReference>
<dbReference type="GO" id="GO:0003910">
    <property type="term" value="F:DNA ligase (ATP) activity"/>
    <property type="evidence" value="ECO:0007669"/>
    <property type="project" value="UniProtKB-EC"/>
</dbReference>
<dbReference type="CDD" id="cd07896">
    <property type="entry name" value="Adenylation_kDNA_ligase_like"/>
    <property type="match status" value="1"/>
</dbReference>
<dbReference type="InterPro" id="IPR029319">
    <property type="entry name" value="DNA_ligase_OB"/>
</dbReference>
<name>A0A8I0T4N4_9GAMM</name>
<dbReference type="Proteomes" id="UP000660708">
    <property type="component" value="Unassembled WGS sequence"/>
</dbReference>
<evidence type="ECO:0000256" key="2">
    <source>
        <dbReference type="ARBA" id="ARBA00022598"/>
    </source>
</evidence>
<keyword evidence="2 9" id="KW-0436">Ligase</keyword>
<organism evidence="9 10">
    <name type="scientific">Pseudoalteromonas peptidolytica F12-50-A1</name>
    <dbReference type="NCBI Taxonomy" id="1315280"/>
    <lineage>
        <taxon>Bacteria</taxon>
        <taxon>Pseudomonadati</taxon>
        <taxon>Pseudomonadota</taxon>
        <taxon>Gammaproteobacteria</taxon>
        <taxon>Alteromonadales</taxon>
        <taxon>Pseudoalteromonadaceae</taxon>
        <taxon>Pseudoalteromonas</taxon>
    </lineage>
</organism>
<evidence type="ECO:0000256" key="6">
    <source>
        <dbReference type="ARBA" id="ARBA00034003"/>
    </source>
</evidence>
<dbReference type="RefSeq" id="WP_147390983.1">
    <property type="nucleotide sequence ID" value="NZ_AQHF01000020.1"/>
</dbReference>
<keyword evidence="3" id="KW-0235">DNA replication</keyword>
<feature type="domain" description="ATP-dependent DNA ligase family profile" evidence="7">
    <location>
        <begin position="69"/>
        <end position="197"/>
    </location>
</feature>
<dbReference type="Gene3D" id="3.30.1490.70">
    <property type="match status" value="1"/>
</dbReference>
<feature type="domain" description="DNA ligase OB-like" evidence="8">
    <location>
        <begin position="211"/>
        <end position="276"/>
    </location>
</feature>
<dbReference type="InterPro" id="IPR012340">
    <property type="entry name" value="NA-bd_OB-fold"/>
</dbReference>
<evidence type="ECO:0000256" key="3">
    <source>
        <dbReference type="ARBA" id="ARBA00022705"/>
    </source>
</evidence>
<accession>A0A8I0T4N4</accession>
<dbReference type="Gene3D" id="2.40.50.140">
    <property type="entry name" value="Nucleic acid-binding proteins"/>
    <property type="match status" value="1"/>
</dbReference>
<dbReference type="SUPFAM" id="SSF50249">
    <property type="entry name" value="Nucleic acid-binding proteins"/>
    <property type="match status" value="1"/>
</dbReference>
<dbReference type="GO" id="GO:0006281">
    <property type="term" value="P:DNA repair"/>
    <property type="evidence" value="ECO:0007669"/>
    <property type="project" value="UniProtKB-KW"/>
</dbReference>
<dbReference type="InterPro" id="IPR012310">
    <property type="entry name" value="DNA_ligase_ATP-dep_cent"/>
</dbReference>
<reference evidence="9 10" key="1">
    <citation type="submission" date="2015-06" db="EMBL/GenBank/DDBJ databases">
        <title>Genome sequence of Pseudoalteromonas peptidolytica.</title>
        <authorList>
            <person name="Xie B.-B."/>
            <person name="Rong J.-C."/>
            <person name="Qin Q.-L."/>
            <person name="Zhang Y.-Z."/>
        </authorList>
    </citation>
    <scope>NUCLEOTIDE SEQUENCE [LARGE SCALE GENOMIC DNA]</scope>
    <source>
        <strain evidence="9 10">F12-50-A1</strain>
    </source>
</reference>
<dbReference type="PANTHER" id="PTHR47810:SF1">
    <property type="entry name" value="DNA LIGASE B"/>
    <property type="match status" value="1"/>
</dbReference>
<dbReference type="NCBIfam" id="NF006592">
    <property type="entry name" value="PRK09125.1"/>
    <property type="match status" value="1"/>
</dbReference>
<dbReference type="InterPro" id="IPR050326">
    <property type="entry name" value="NAD_dep_DNA_ligaseB"/>
</dbReference>
<dbReference type="Gene3D" id="3.30.470.30">
    <property type="entry name" value="DNA ligase/mRNA capping enzyme"/>
    <property type="match status" value="1"/>
</dbReference>
<evidence type="ECO:0000313" key="9">
    <source>
        <dbReference type="EMBL" id="MBE0345364.1"/>
    </source>
</evidence>
<keyword evidence="5" id="KW-0234">DNA repair</keyword>
<sequence length="281" mass="32443">MRCYLYVLFFLLCFSQYIHGSEVHKKIQLASIYQGDEDISAYLVSEKFDGVRAIWNGHQLLTRGGHVINAPKWFTQKLPSVWLDGELWAGYNNFAFVSAVARRHAPNEEHWRQVTYYVFDAPDPKEEFQKRNERYVKLINDIQVAHVKPVEQHVFTSVEMLNDYYHGVLKRGGEGVILHSKTAKHEDGRTKNLLKYKPHLDDEAIVIKHLPGKGKYRGMMGSLLVRDANGNEFRIGSGFSDEQRASPPPIGSQVTYRYQGFTKFGKPRFARFLRVRPVITP</sequence>
<keyword evidence="4" id="KW-0227">DNA damage</keyword>
<dbReference type="Pfam" id="PF14743">
    <property type="entry name" value="DNA_ligase_OB_2"/>
    <property type="match status" value="1"/>
</dbReference>
<evidence type="ECO:0000259" key="8">
    <source>
        <dbReference type="Pfam" id="PF14743"/>
    </source>
</evidence>
<dbReference type="GO" id="GO:0005524">
    <property type="term" value="F:ATP binding"/>
    <property type="evidence" value="ECO:0007669"/>
    <property type="project" value="InterPro"/>
</dbReference>
<dbReference type="CDD" id="cd08041">
    <property type="entry name" value="OBF_kDNA_ligase_like"/>
    <property type="match status" value="1"/>
</dbReference>
<evidence type="ECO:0000256" key="1">
    <source>
        <dbReference type="ARBA" id="ARBA00001968"/>
    </source>
</evidence>
<proteinExistence type="predicted"/>
<comment type="cofactor">
    <cofactor evidence="1">
        <name>a divalent metal cation</name>
        <dbReference type="ChEBI" id="CHEBI:60240"/>
    </cofactor>
</comment>
<dbReference type="SUPFAM" id="SSF56091">
    <property type="entry name" value="DNA ligase/mRNA capping enzyme, catalytic domain"/>
    <property type="match status" value="1"/>
</dbReference>
<evidence type="ECO:0000256" key="4">
    <source>
        <dbReference type="ARBA" id="ARBA00022763"/>
    </source>
</evidence>
<dbReference type="EMBL" id="AQHF01000020">
    <property type="protein sequence ID" value="MBE0345364.1"/>
    <property type="molecule type" value="Genomic_DNA"/>
</dbReference>
<dbReference type="AlphaFoldDB" id="A0A8I0T4N4"/>
<evidence type="ECO:0000256" key="5">
    <source>
        <dbReference type="ARBA" id="ARBA00023204"/>
    </source>
</evidence>
<gene>
    <name evidence="9" type="primary">lig</name>
    <name evidence="9" type="ORF">PPEP_a0223</name>
</gene>
<dbReference type="GO" id="GO:0006260">
    <property type="term" value="P:DNA replication"/>
    <property type="evidence" value="ECO:0007669"/>
    <property type="project" value="UniProtKB-KW"/>
</dbReference>
<evidence type="ECO:0000313" key="10">
    <source>
        <dbReference type="Proteomes" id="UP000660708"/>
    </source>
</evidence>
<comment type="catalytic activity">
    <reaction evidence="6">
        <text>ATP + (deoxyribonucleotide)n-3'-hydroxyl + 5'-phospho-(deoxyribonucleotide)m = (deoxyribonucleotide)n+m + AMP + diphosphate.</text>
        <dbReference type="EC" id="6.5.1.1"/>
    </reaction>
</comment>
<keyword evidence="10" id="KW-1185">Reference proteome</keyword>
<dbReference type="PANTHER" id="PTHR47810">
    <property type="entry name" value="DNA LIGASE"/>
    <property type="match status" value="1"/>
</dbReference>
<evidence type="ECO:0000259" key="7">
    <source>
        <dbReference type="Pfam" id="PF01068"/>
    </source>
</evidence>